<dbReference type="PANTHER" id="PTHR21419:SF30">
    <property type="entry name" value="IG-LIKE DOMAIN-CONTAINING PROTEIN"/>
    <property type="match status" value="1"/>
</dbReference>
<accession>A0A177APC1</accession>
<evidence type="ECO:0000313" key="5">
    <source>
        <dbReference type="EMBL" id="OAF63879.1"/>
    </source>
</evidence>
<dbReference type="PANTHER" id="PTHR21419">
    <property type="match status" value="1"/>
</dbReference>
<keyword evidence="2" id="KW-0812">Transmembrane</keyword>
<evidence type="ECO:0000256" key="1">
    <source>
        <dbReference type="ARBA" id="ARBA00004167"/>
    </source>
</evidence>
<dbReference type="GO" id="GO:0016020">
    <property type="term" value="C:membrane"/>
    <property type="evidence" value="ECO:0007669"/>
    <property type="project" value="UniProtKB-SubCell"/>
</dbReference>
<dbReference type="InterPro" id="IPR045232">
    <property type="entry name" value="FAM234"/>
</dbReference>
<name>A0A177APC1_9BILA</name>
<evidence type="ECO:0000256" key="3">
    <source>
        <dbReference type="ARBA" id="ARBA00022989"/>
    </source>
</evidence>
<dbReference type="EMBL" id="LWCA01002424">
    <property type="protein sequence ID" value="OAF63879.1"/>
    <property type="molecule type" value="Genomic_DNA"/>
</dbReference>
<evidence type="ECO:0000313" key="6">
    <source>
        <dbReference type="Proteomes" id="UP000078046"/>
    </source>
</evidence>
<keyword evidence="4" id="KW-0472">Membrane</keyword>
<protein>
    <submittedName>
        <fullName evidence="5">Uncharacterized protein</fullName>
    </submittedName>
</protein>
<evidence type="ECO:0000256" key="4">
    <source>
        <dbReference type="ARBA" id="ARBA00023136"/>
    </source>
</evidence>
<keyword evidence="6" id="KW-1185">Reference proteome</keyword>
<dbReference type="OrthoDB" id="567787at2759"/>
<gene>
    <name evidence="5" type="ORF">A3Q56_08421</name>
</gene>
<comment type="caution">
    <text evidence="5">The sequence shown here is derived from an EMBL/GenBank/DDBJ whole genome shotgun (WGS) entry which is preliminary data.</text>
</comment>
<reference evidence="5 6" key="1">
    <citation type="submission" date="2016-04" db="EMBL/GenBank/DDBJ databases">
        <title>The genome of Intoshia linei affirms orthonectids as highly simplified spiralians.</title>
        <authorList>
            <person name="Mikhailov K.V."/>
            <person name="Slusarev G.S."/>
            <person name="Nikitin M.A."/>
            <person name="Logacheva M.D."/>
            <person name="Penin A."/>
            <person name="Aleoshin V."/>
            <person name="Panchin Y.V."/>
        </authorList>
    </citation>
    <scope>NUCLEOTIDE SEQUENCE [LARGE SCALE GENOMIC DNA]</scope>
    <source>
        <strain evidence="5">Intl2013</strain>
        <tissue evidence="5">Whole animal</tissue>
    </source>
</reference>
<proteinExistence type="predicted"/>
<organism evidence="5 6">
    <name type="scientific">Intoshia linei</name>
    <dbReference type="NCBI Taxonomy" id="1819745"/>
    <lineage>
        <taxon>Eukaryota</taxon>
        <taxon>Metazoa</taxon>
        <taxon>Spiralia</taxon>
        <taxon>Lophotrochozoa</taxon>
        <taxon>Mesozoa</taxon>
        <taxon>Orthonectida</taxon>
        <taxon>Rhopaluridae</taxon>
        <taxon>Intoshia</taxon>
    </lineage>
</organism>
<sequence>MINPPVLCRLNQDNIYDLVFSCFSNEVVAMDGSNFKIIWIYEFSSHESYSIPAPGYYNQDKYLDFMVKYMNGPGYPVYYNGETTILNGVNGKAIISAQNDTVGSMSSPVTISFEGGDFFIFWKIFCAKKNSSNGKYLSGTVNKCKAKYDSIQVSELHLMSKIMEKPIILYNSLDSYRTEYTVLQGILFTNTYIISAHVNALVLKLFHLATRDLL</sequence>
<keyword evidence="3" id="KW-1133">Transmembrane helix</keyword>
<dbReference type="Proteomes" id="UP000078046">
    <property type="component" value="Unassembled WGS sequence"/>
</dbReference>
<comment type="subcellular location">
    <subcellularLocation>
        <location evidence="1">Membrane</location>
        <topology evidence="1">Single-pass membrane protein</topology>
    </subcellularLocation>
</comment>
<dbReference type="AlphaFoldDB" id="A0A177APC1"/>
<evidence type="ECO:0000256" key="2">
    <source>
        <dbReference type="ARBA" id="ARBA00022692"/>
    </source>
</evidence>